<keyword evidence="3" id="KW-1185">Reference proteome</keyword>
<gene>
    <name evidence="2" type="ORF">CLV46_2139</name>
</gene>
<evidence type="ECO:0000313" key="3">
    <source>
        <dbReference type="Proteomes" id="UP000228758"/>
    </source>
</evidence>
<comment type="caution">
    <text evidence="2">The sequence shown here is derived from an EMBL/GenBank/DDBJ whole genome shotgun (WGS) entry which is preliminary data.</text>
</comment>
<feature type="transmembrane region" description="Helical" evidence="1">
    <location>
        <begin position="32"/>
        <end position="65"/>
    </location>
</feature>
<evidence type="ECO:0008006" key="4">
    <source>
        <dbReference type="Google" id="ProtNLM"/>
    </source>
</evidence>
<dbReference type="EMBL" id="PGFF01000001">
    <property type="protein sequence ID" value="PJJ72567.1"/>
    <property type="molecule type" value="Genomic_DNA"/>
</dbReference>
<reference evidence="2 3" key="1">
    <citation type="submission" date="2017-11" db="EMBL/GenBank/DDBJ databases">
        <title>Genomic Encyclopedia of Archaeal and Bacterial Type Strains, Phase II (KMG-II): From Individual Species to Whole Genera.</title>
        <authorList>
            <person name="Goeker M."/>
        </authorList>
    </citation>
    <scope>NUCLEOTIDE SEQUENCE [LARGE SCALE GENOMIC DNA]</scope>
    <source>
        <strain evidence="2 3">DSM 27393</strain>
    </source>
</reference>
<organism evidence="2 3">
    <name type="scientific">Diaminobutyricimonas aerilata</name>
    <dbReference type="NCBI Taxonomy" id="1162967"/>
    <lineage>
        <taxon>Bacteria</taxon>
        <taxon>Bacillati</taxon>
        <taxon>Actinomycetota</taxon>
        <taxon>Actinomycetes</taxon>
        <taxon>Micrococcales</taxon>
        <taxon>Microbacteriaceae</taxon>
        <taxon>Diaminobutyricimonas</taxon>
    </lineage>
</organism>
<protein>
    <recommendedName>
        <fullName evidence="4">DUF3137 domain-containing protein</fullName>
    </recommendedName>
</protein>
<feature type="transmembrane region" description="Helical" evidence="1">
    <location>
        <begin position="327"/>
        <end position="347"/>
    </location>
</feature>
<sequence length="353" mass="38384">MSTIDYAPLSAPVTREEARAFRRESRARSGGLLSGGIVAVIALVVGVVGGAAALLVVIALGVAVWTAPGGPDGGMVLLTLALLVVLGLTAWGIVAGTVGTLGTWSRWLRLTRFATANRMTFSASSPDPRYPGAIFTVGRDRRAVEHLRSTEGRYVDFGNYRYVTGSGKNQTTHHWGFLALKLDRRLPHMVLDARSNNGLFGATTLPTAFSRDQVLSLEGDFDRHFTLYCPAEYERDALYVFTPDLMALLIDEAAPYDVEIVDDWMFVYSPTRFPPADEATYRRLFRIVDTVGAKTVAQTGRYADDRAGVDRTANLVAPQGRRLKRGISAGAVVFIVVFVLGFVWNLVGGAFGY</sequence>
<dbReference type="AlphaFoldDB" id="A0A2M9CL04"/>
<accession>A0A2M9CL04</accession>
<keyword evidence="1" id="KW-0472">Membrane</keyword>
<keyword evidence="1" id="KW-0812">Transmembrane</keyword>
<dbReference type="RefSeq" id="WP_100364740.1">
    <property type="nucleotide sequence ID" value="NZ_PGFF01000001.1"/>
</dbReference>
<keyword evidence="1" id="KW-1133">Transmembrane helix</keyword>
<dbReference type="Proteomes" id="UP000228758">
    <property type="component" value="Unassembled WGS sequence"/>
</dbReference>
<dbReference type="OrthoDB" id="5054050at2"/>
<evidence type="ECO:0000256" key="1">
    <source>
        <dbReference type="SAM" id="Phobius"/>
    </source>
</evidence>
<evidence type="ECO:0000313" key="2">
    <source>
        <dbReference type="EMBL" id="PJJ72567.1"/>
    </source>
</evidence>
<name>A0A2M9CL04_9MICO</name>
<proteinExistence type="predicted"/>
<feature type="transmembrane region" description="Helical" evidence="1">
    <location>
        <begin position="77"/>
        <end position="102"/>
    </location>
</feature>